<proteinExistence type="predicted"/>
<sequence>YIWNENHKWQQIALGFGMTDDHVKRKQTLIATRRNAIVHEADLDPVTNQKQAITRAEATDISDFLLALGNRICDLVV</sequence>
<dbReference type="EMBL" id="AUZX01013018">
    <property type="protein sequence ID" value="EQD37268.1"/>
    <property type="molecule type" value="Genomic_DNA"/>
</dbReference>
<name>T0YW56_9ZZZZ</name>
<dbReference type="AlphaFoldDB" id="T0YW56"/>
<reference evidence="1" key="1">
    <citation type="submission" date="2013-08" db="EMBL/GenBank/DDBJ databases">
        <authorList>
            <person name="Mendez C."/>
            <person name="Richter M."/>
            <person name="Ferrer M."/>
            <person name="Sanchez J."/>
        </authorList>
    </citation>
    <scope>NUCLEOTIDE SEQUENCE</scope>
</reference>
<comment type="caution">
    <text evidence="1">The sequence shown here is derived from an EMBL/GenBank/DDBJ whole genome shotgun (WGS) entry which is preliminary data.</text>
</comment>
<evidence type="ECO:0000313" key="1">
    <source>
        <dbReference type="EMBL" id="EQD37268.1"/>
    </source>
</evidence>
<gene>
    <name evidence="1" type="ORF">B1A_17690</name>
</gene>
<evidence type="ECO:0008006" key="2">
    <source>
        <dbReference type="Google" id="ProtNLM"/>
    </source>
</evidence>
<organism evidence="1">
    <name type="scientific">mine drainage metagenome</name>
    <dbReference type="NCBI Taxonomy" id="410659"/>
    <lineage>
        <taxon>unclassified sequences</taxon>
        <taxon>metagenomes</taxon>
        <taxon>ecological metagenomes</taxon>
    </lineage>
</organism>
<feature type="non-terminal residue" evidence="1">
    <location>
        <position position="1"/>
    </location>
</feature>
<reference evidence="1" key="2">
    <citation type="journal article" date="2014" name="ISME J.">
        <title>Microbial stratification in low pH oxic and suboxic macroscopic growths along an acid mine drainage.</title>
        <authorList>
            <person name="Mendez-Garcia C."/>
            <person name="Mesa V."/>
            <person name="Sprenger R.R."/>
            <person name="Richter M."/>
            <person name="Diez M.S."/>
            <person name="Solano J."/>
            <person name="Bargiela R."/>
            <person name="Golyshina O.V."/>
            <person name="Manteca A."/>
            <person name="Ramos J.L."/>
            <person name="Gallego J.R."/>
            <person name="Llorente I."/>
            <person name="Martins Dos Santos V.A."/>
            <person name="Jensen O.N."/>
            <person name="Pelaez A.I."/>
            <person name="Sanchez J."/>
            <person name="Ferrer M."/>
        </authorList>
    </citation>
    <scope>NUCLEOTIDE SEQUENCE</scope>
</reference>
<accession>T0YW56</accession>
<protein>
    <recommendedName>
        <fullName evidence="2">RiboL-PSP-HEPN domain-containing protein</fullName>
    </recommendedName>
</protein>